<keyword evidence="2" id="KW-0812">Transmembrane</keyword>
<organism evidence="3 4">
    <name type="scientific">Spirosoma terrae</name>
    <dbReference type="NCBI Taxonomy" id="1968276"/>
    <lineage>
        <taxon>Bacteria</taxon>
        <taxon>Pseudomonadati</taxon>
        <taxon>Bacteroidota</taxon>
        <taxon>Cytophagia</taxon>
        <taxon>Cytophagales</taxon>
        <taxon>Cytophagaceae</taxon>
        <taxon>Spirosoma</taxon>
    </lineage>
</organism>
<evidence type="ECO:0000256" key="1">
    <source>
        <dbReference type="SAM" id="Coils"/>
    </source>
</evidence>
<sequence length="215" mass="23944">MVNLDDLTSQEQDLQSQLEQLAFQKQQAIQAERDEKLGLITVLENEANGYRNQAAKADSDDDKQKLYRFAEVADKQANELKLELGIVSETELQASNEQRIEAQHNQVKRSINSLFLKAFFTLVAFLFADYSSAQLEAGFLAYLLKSAGSICWAMSVALGGCWLACISLFGFVSEYSFSRLRDDFKSLSPSVRLAILAGLLAAFLHFLTAIVPHAH</sequence>
<evidence type="ECO:0000256" key="2">
    <source>
        <dbReference type="SAM" id="Phobius"/>
    </source>
</evidence>
<evidence type="ECO:0000313" key="4">
    <source>
        <dbReference type="Proteomes" id="UP000474175"/>
    </source>
</evidence>
<evidence type="ECO:0000313" key="3">
    <source>
        <dbReference type="EMBL" id="NDU94718.1"/>
    </source>
</evidence>
<feature type="transmembrane region" description="Helical" evidence="2">
    <location>
        <begin position="152"/>
        <end position="172"/>
    </location>
</feature>
<keyword evidence="2" id="KW-1133">Transmembrane helix</keyword>
<keyword evidence="1" id="KW-0175">Coiled coil</keyword>
<dbReference type="RefSeq" id="WP_163945165.1">
    <property type="nucleotide sequence ID" value="NZ_JAAFZH010000002.1"/>
</dbReference>
<protein>
    <submittedName>
        <fullName evidence="3">Uncharacterized protein</fullName>
    </submittedName>
</protein>
<dbReference type="Proteomes" id="UP000474175">
    <property type="component" value="Unassembled WGS sequence"/>
</dbReference>
<gene>
    <name evidence="3" type="ORF">GK108_07525</name>
</gene>
<dbReference type="EMBL" id="JAAFZH010000002">
    <property type="protein sequence ID" value="NDU94718.1"/>
    <property type="molecule type" value="Genomic_DNA"/>
</dbReference>
<feature type="transmembrane region" description="Helical" evidence="2">
    <location>
        <begin position="193"/>
        <end position="214"/>
    </location>
</feature>
<proteinExistence type="predicted"/>
<feature type="transmembrane region" description="Helical" evidence="2">
    <location>
        <begin position="114"/>
        <end position="132"/>
    </location>
</feature>
<keyword evidence="2" id="KW-0472">Membrane</keyword>
<comment type="caution">
    <text evidence="3">The sequence shown here is derived from an EMBL/GenBank/DDBJ whole genome shotgun (WGS) entry which is preliminary data.</text>
</comment>
<reference evidence="3 4" key="1">
    <citation type="submission" date="2020-02" db="EMBL/GenBank/DDBJ databases">
        <title>Draft genome sequence of two Spirosoma agri KCTC 52727 and Spirosoma terrae KCTC 52035.</title>
        <authorList>
            <person name="Rojas J."/>
            <person name="Ambika Manirajan B."/>
            <person name="Suarez C."/>
            <person name="Ratering S."/>
            <person name="Schnell S."/>
        </authorList>
    </citation>
    <scope>NUCLEOTIDE SEQUENCE [LARGE SCALE GENOMIC DNA]</scope>
    <source>
        <strain evidence="3 4">KCTC 52035</strain>
    </source>
</reference>
<dbReference type="AlphaFoldDB" id="A0A6L9L8M5"/>
<name>A0A6L9L8M5_9BACT</name>
<keyword evidence="4" id="KW-1185">Reference proteome</keyword>
<feature type="coiled-coil region" evidence="1">
    <location>
        <begin position="4"/>
        <end position="60"/>
    </location>
</feature>
<accession>A0A6L9L8M5</accession>